<sequence>MMFHVQSLGRGCFVYSFKVFPMINAFNLLGTDILDNLTEAALIKAIATK</sequence>
<dbReference type="Proteomes" id="UP000001203">
    <property type="component" value="Chromosome linear"/>
</dbReference>
<keyword evidence="2" id="KW-1185">Reference proteome</keyword>
<dbReference type="HOGENOM" id="CLU_3134725_0_0_3"/>
<gene>
    <name evidence="1" type="ordered locus">cce_4798</name>
</gene>
<evidence type="ECO:0000313" key="1">
    <source>
        <dbReference type="EMBL" id="ACB54146.1"/>
    </source>
</evidence>
<name>B1X1Y5_CROS5</name>
<dbReference type="KEGG" id="cyt:cce_4798"/>
<proteinExistence type="predicted"/>
<reference evidence="1 2" key="1">
    <citation type="journal article" date="2008" name="Proc. Natl. Acad. Sci. U.S.A.">
        <title>The genome of Cyanothece 51142, a unicellular diazotrophic cyanobacterium important in the marine nitrogen cycle.</title>
        <authorList>
            <person name="Welsh E.A."/>
            <person name="Liberton M."/>
            <person name="Stoeckel J."/>
            <person name="Loh T."/>
            <person name="Elvitigala T."/>
            <person name="Wang C."/>
            <person name="Wollam A."/>
            <person name="Fulton R.S."/>
            <person name="Clifton S.W."/>
            <person name="Jacobs J.M."/>
            <person name="Aurora R."/>
            <person name="Ghosh B.K."/>
            <person name="Sherman L.A."/>
            <person name="Smith R.D."/>
            <person name="Wilson R.K."/>
            <person name="Pakrasi H.B."/>
        </authorList>
    </citation>
    <scope>NUCLEOTIDE SEQUENCE [LARGE SCALE GENOMIC DNA]</scope>
    <source>
        <strain evidence="2">ATCC 51142 / BH68</strain>
    </source>
</reference>
<accession>B1X1Y5</accession>
<dbReference type="AlphaFoldDB" id="B1X1Y5"/>
<evidence type="ECO:0000313" key="2">
    <source>
        <dbReference type="Proteomes" id="UP000001203"/>
    </source>
</evidence>
<protein>
    <submittedName>
        <fullName evidence="1">Uncharacterized protein</fullName>
    </submittedName>
</protein>
<dbReference type="STRING" id="43989.cce_4798"/>
<dbReference type="EMBL" id="CP000807">
    <property type="protein sequence ID" value="ACB54146.1"/>
    <property type="molecule type" value="Genomic_DNA"/>
</dbReference>
<organism evidence="1 2">
    <name type="scientific">Crocosphaera subtropica (strain ATCC 51142 / BH68)</name>
    <name type="common">Cyanothece sp. (strain ATCC 51142)</name>
    <dbReference type="NCBI Taxonomy" id="43989"/>
    <lineage>
        <taxon>Bacteria</taxon>
        <taxon>Bacillati</taxon>
        <taxon>Cyanobacteriota</taxon>
        <taxon>Cyanophyceae</taxon>
        <taxon>Oscillatoriophycideae</taxon>
        <taxon>Chroococcales</taxon>
        <taxon>Aphanothecaceae</taxon>
        <taxon>Crocosphaera</taxon>
        <taxon>Crocosphaera subtropica</taxon>
    </lineage>
</organism>